<feature type="signal peptide" evidence="2">
    <location>
        <begin position="1"/>
        <end position="19"/>
    </location>
</feature>
<dbReference type="AlphaFoldDB" id="A0A2Z5G778"/>
<feature type="compositionally biased region" description="Polar residues" evidence="1">
    <location>
        <begin position="237"/>
        <end position="248"/>
    </location>
</feature>
<dbReference type="KEGG" id="abas:ACPOL_5572"/>
<name>A0A2Z5G778_9BACT</name>
<accession>A0A2Z5G778</accession>
<gene>
    <name evidence="3" type="ORF">ACPOL_5572</name>
</gene>
<evidence type="ECO:0000313" key="4">
    <source>
        <dbReference type="Proteomes" id="UP000253606"/>
    </source>
</evidence>
<sequence>MKKPVALLLLVFATLSLQAQDASTALSQFFEGKQVVVKIDMPGTQQGIDIYPGKPNAFDAKAYGKRMKSFPASLRSGDAVMITTVKVKDKLIEFQLGGGGFGTFGDDTNTAVQFTPAPKSDREKDLENQLSNTDDSDQKSRIQRELDYLRRQRERDDQRNRAIAQQAAQVKKMQVDDSRMKGGSRFNLKYDGKVPPNVTPQDVIAALSPYVSFPAQMTGGSPADAVPPPAATLQPAVMSQSTGASSDPSHGLQKGMHQDQVRALLGNPTNVTDTDHDGLHVHSETYAQGSTLIHAEYVNGILVRYSMDVH</sequence>
<dbReference type="RefSeq" id="WP_114209515.1">
    <property type="nucleotide sequence ID" value="NZ_CP030840.1"/>
</dbReference>
<dbReference type="OrthoDB" id="115541at2"/>
<dbReference type="Proteomes" id="UP000253606">
    <property type="component" value="Chromosome"/>
</dbReference>
<reference evidence="3 4" key="1">
    <citation type="journal article" date="2018" name="Front. Microbiol.">
        <title>Hydrolytic Capabilities as a Key to Environmental Success: Chitinolytic and Cellulolytic Acidobacteria From Acidic Sub-arctic Soils and Boreal Peatlands.</title>
        <authorList>
            <person name="Belova S.E."/>
            <person name="Ravin N.V."/>
            <person name="Pankratov T.A."/>
            <person name="Rakitin A.L."/>
            <person name="Ivanova A.A."/>
            <person name="Beletsky A.V."/>
            <person name="Mardanov A.V."/>
            <person name="Sinninghe Damste J.S."/>
            <person name="Dedysh S.N."/>
        </authorList>
    </citation>
    <scope>NUCLEOTIDE SEQUENCE [LARGE SCALE GENOMIC DNA]</scope>
    <source>
        <strain evidence="3 4">SBC82</strain>
    </source>
</reference>
<protein>
    <submittedName>
        <fullName evidence="3">Uncharacterized protein</fullName>
    </submittedName>
</protein>
<feature type="region of interest" description="Disordered" evidence="1">
    <location>
        <begin position="236"/>
        <end position="256"/>
    </location>
</feature>
<proteinExistence type="predicted"/>
<feature type="region of interest" description="Disordered" evidence="1">
    <location>
        <begin position="115"/>
        <end position="141"/>
    </location>
</feature>
<evidence type="ECO:0000313" key="3">
    <source>
        <dbReference type="EMBL" id="AXC14820.1"/>
    </source>
</evidence>
<keyword evidence="4" id="KW-1185">Reference proteome</keyword>
<feature type="chain" id="PRO_5016410551" evidence="2">
    <location>
        <begin position="20"/>
        <end position="310"/>
    </location>
</feature>
<keyword evidence="2" id="KW-0732">Signal</keyword>
<dbReference type="EMBL" id="CP030840">
    <property type="protein sequence ID" value="AXC14820.1"/>
    <property type="molecule type" value="Genomic_DNA"/>
</dbReference>
<evidence type="ECO:0000256" key="1">
    <source>
        <dbReference type="SAM" id="MobiDB-lite"/>
    </source>
</evidence>
<evidence type="ECO:0000256" key="2">
    <source>
        <dbReference type="SAM" id="SignalP"/>
    </source>
</evidence>
<organism evidence="3 4">
    <name type="scientific">Acidisarcina polymorpha</name>
    <dbReference type="NCBI Taxonomy" id="2211140"/>
    <lineage>
        <taxon>Bacteria</taxon>
        <taxon>Pseudomonadati</taxon>
        <taxon>Acidobacteriota</taxon>
        <taxon>Terriglobia</taxon>
        <taxon>Terriglobales</taxon>
        <taxon>Acidobacteriaceae</taxon>
        <taxon>Acidisarcina</taxon>
    </lineage>
</organism>